<evidence type="ECO:0000256" key="1">
    <source>
        <dbReference type="SAM" id="SignalP"/>
    </source>
</evidence>
<name>A0A4U8Q856_9FIRM</name>
<keyword evidence="1" id="KW-0732">Signal</keyword>
<dbReference type="EMBL" id="QGQD01000045">
    <property type="protein sequence ID" value="TLD01047.1"/>
    <property type="molecule type" value="Genomic_DNA"/>
</dbReference>
<organism evidence="2 3">
    <name type="scientific">Robinsoniella peoriensis</name>
    <dbReference type="NCBI Taxonomy" id="180332"/>
    <lineage>
        <taxon>Bacteria</taxon>
        <taxon>Bacillati</taxon>
        <taxon>Bacillota</taxon>
        <taxon>Clostridia</taxon>
        <taxon>Lachnospirales</taxon>
        <taxon>Lachnospiraceae</taxon>
        <taxon>Robinsoniella</taxon>
    </lineage>
</organism>
<dbReference type="RefSeq" id="WP_156042869.1">
    <property type="nucleotide sequence ID" value="NZ_CABMJZ010000118.1"/>
</dbReference>
<protein>
    <submittedName>
        <fullName evidence="2">Uncharacterized protein</fullName>
    </submittedName>
</protein>
<dbReference type="Proteomes" id="UP000306509">
    <property type="component" value="Unassembled WGS sequence"/>
</dbReference>
<feature type="signal peptide" evidence="1">
    <location>
        <begin position="1"/>
        <end position="20"/>
    </location>
</feature>
<evidence type="ECO:0000313" key="3">
    <source>
        <dbReference type="Proteomes" id="UP000306509"/>
    </source>
</evidence>
<sequence length="51" mass="5799" precursor="true">MKKKIVIMGFLLMVLCNVTACTQLKTAKEMEPVTEMEAEVNIVMQNAKIQR</sequence>
<reference evidence="2 3" key="1">
    <citation type="journal article" date="2019" name="Anaerobe">
        <title>Detection of Robinsoniella peoriensis in multiple bone samples of a trauma patient.</title>
        <authorList>
            <person name="Schrottner P."/>
            <person name="Hartwich K."/>
            <person name="Bunk B."/>
            <person name="Schober I."/>
            <person name="Helbig S."/>
            <person name="Rudolph W.W."/>
            <person name="Gunzer F."/>
        </authorList>
    </citation>
    <scope>NUCLEOTIDE SEQUENCE [LARGE SCALE GENOMIC DNA]</scope>
    <source>
        <strain evidence="2 3">DSM 106044</strain>
    </source>
</reference>
<evidence type="ECO:0000313" key="2">
    <source>
        <dbReference type="EMBL" id="TLD01047.1"/>
    </source>
</evidence>
<dbReference type="AlphaFoldDB" id="A0A4U8Q856"/>
<proteinExistence type="predicted"/>
<gene>
    <name evidence="2" type="ORF">DSM106044_02249</name>
</gene>
<feature type="chain" id="PRO_5039033992" evidence="1">
    <location>
        <begin position="21"/>
        <end position="51"/>
    </location>
</feature>
<comment type="caution">
    <text evidence="2">The sequence shown here is derived from an EMBL/GenBank/DDBJ whole genome shotgun (WGS) entry which is preliminary data.</text>
</comment>
<keyword evidence="3" id="KW-1185">Reference proteome</keyword>
<dbReference type="STRING" id="180332.GCA_000797495_03849"/>
<accession>A0A4U8Q856</accession>